<name>A0A6N8FE61_9BACI</name>
<evidence type="ECO:0000313" key="2">
    <source>
        <dbReference type="EMBL" id="MUK87962.1"/>
    </source>
</evidence>
<organism evidence="2 3">
    <name type="scientific">Ornithinibacillus caprae</name>
    <dbReference type="NCBI Taxonomy" id="2678566"/>
    <lineage>
        <taxon>Bacteria</taxon>
        <taxon>Bacillati</taxon>
        <taxon>Bacillota</taxon>
        <taxon>Bacilli</taxon>
        <taxon>Bacillales</taxon>
        <taxon>Bacillaceae</taxon>
        <taxon>Ornithinibacillus</taxon>
    </lineage>
</organism>
<feature type="transmembrane region" description="Helical" evidence="1">
    <location>
        <begin position="136"/>
        <end position="157"/>
    </location>
</feature>
<sequence length="172" mass="20596">MTVIYDTTFNWNEWFIILTLLTMSVMIWVMPKIFSVTEGIAFFVFGVFAGMLFDHTISVEPWDLYDVNDDSSYQVMDFLSYVMYGPFSYFFAYIYKRLHIQGFFHIGFILVWSLFAFLLEWIAVKIGLFHFDKGYPMYWSIPIYMTTQSLLVIYYHVIRIQRLSNRQSGWNS</sequence>
<gene>
    <name evidence="2" type="ORF">GMD78_06065</name>
</gene>
<keyword evidence="1" id="KW-0472">Membrane</keyword>
<evidence type="ECO:0000313" key="3">
    <source>
        <dbReference type="Proteomes" id="UP000469125"/>
    </source>
</evidence>
<protein>
    <submittedName>
        <fullName evidence="2">Uncharacterized protein</fullName>
    </submittedName>
</protein>
<keyword evidence="3" id="KW-1185">Reference proteome</keyword>
<dbReference type="EMBL" id="WOCA01000003">
    <property type="protein sequence ID" value="MUK87962.1"/>
    <property type="molecule type" value="Genomic_DNA"/>
</dbReference>
<reference evidence="2 3" key="1">
    <citation type="submission" date="2019-11" db="EMBL/GenBank/DDBJ databases">
        <authorList>
            <person name="Li X."/>
        </authorList>
    </citation>
    <scope>NUCLEOTIDE SEQUENCE [LARGE SCALE GENOMIC DNA]</scope>
    <source>
        <strain evidence="2 3">L9</strain>
    </source>
</reference>
<keyword evidence="1" id="KW-1133">Transmembrane helix</keyword>
<dbReference type="RefSeq" id="WP_155667949.1">
    <property type="nucleotide sequence ID" value="NZ_WOCA01000003.1"/>
</dbReference>
<dbReference type="Proteomes" id="UP000469125">
    <property type="component" value="Unassembled WGS sequence"/>
</dbReference>
<accession>A0A6N8FE61</accession>
<feature type="transmembrane region" description="Helical" evidence="1">
    <location>
        <begin position="102"/>
        <end position="124"/>
    </location>
</feature>
<proteinExistence type="predicted"/>
<feature type="transmembrane region" description="Helical" evidence="1">
    <location>
        <begin position="40"/>
        <end position="58"/>
    </location>
</feature>
<dbReference type="AlphaFoldDB" id="A0A6N8FE61"/>
<evidence type="ECO:0000256" key="1">
    <source>
        <dbReference type="SAM" id="Phobius"/>
    </source>
</evidence>
<feature type="transmembrane region" description="Helical" evidence="1">
    <location>
        <begin position="14"/>
        <end position="33"/>
    </location>
</feature>
<feature type="transmembrane region" description="Helical" evidence="1">
    <location>
        <begin position="78"/>
        <end position="95"/>
    </location>
</feature>
<keyword evidence="1" id="KW-0812">Transmembrane</keyword>
<comment type="caution">
    <text evidence="2">The sequence shown here is derived from an EMBL/GenBank/DDBJ whole genome shotgun (WGS) entry which is preliminary data.</text>
</comment>